<dbReference type="Proteomes" id="UP000887574">
    <property type="component" value="Unplaced"/>
</dbReference>
<dbReference type="AlphaFoldDB" id="A0A915D1J7"/>
<name>A0A915D1J7_9BILA</name>
<keyword evidence="1" id="KW-0812">Transmembrane</keyword>
<evidence type="ECO:0000256" key="1">
    <source>
        <dbReference type="SAM" id="Phobius"/>
    </source>
</evidence>
<evidence type="ECO:0000313" key="3">
    <source>
        <dbReference type="WBParaSite" id="jg14413"/>
    </source>
</evidence>
<dbReference type="WBParaSite" id="jg14413">
    <property type="protein sequence ID" value="jg14413"/>
    <property type="gene ID" value="jg14413"/>
</dbReference>
<keyword evidence="1" id="KW-1133">Transmembrane helix</keyword>
<protein>
    <submittedName>
        <fullName evidence="3">Uncharacterized protein</fullName>
    </submittedName>
</protein>
<reference evidence="3" key="1">
    <citation type="submission" date="2022-11" db="UniProtKB">
        <authorList>
            <consortium name="WormBaseParasite"/>
        </authorList>
    </citation>
    <scope>IDENTIFICATION</scope>
</reference>
<keyword evidence="2" id="KW-1185">Reference proteome</keyword>
<proteinExistence type="predicted"/>
<feature type="transmembrane region" description="Helical" evidence="1">
    <location>
        <begin position="119"/>
        <end position="139"/>
    </location>
</feature>
<evidence type="ECO:0000313" key="2">
    <source>
        <dbReference type="Proteomes" id="UP000887574"/>
    </source>
</evidence>
<organism evidence="2 3">
    <name type="scientific">Ditylenchus dipsaci</name>
    <dbReference type="NCBI Taxonomy" id="166011"/>
    <lineage>
        <taxon>Eukaryota</taxon>
        <taxon>Metazoa</taxon>
        <taxon>Ecdysozoa</taxon>
        <taxon>Nematoda</taxon>
        <taxon>Chromadorea</taxon>
        <taxon>Rhabditida</taxon>
        <taxon>Tylenchina</taxon>
        <taxon>Tylenchomorpha</taxon>
        <taxon>Sphaerularioidea</taxon>
        <taxon>Anguinidae</taxon>
        <taxon>Anguininae</taxon>
        <taxon>Ditylenchus</taxon>
    </lineage>
</organism>
<keyword evidence="1" id="KW-0472">Membrane</keyword>
<sequence>MDVLSIKANLDVFELEEEASDAKLISINGKEMLWTLTLRKTSFPGSSKGFFDVLLQANCRKNANWSAKVNVVSEVICDGGSYKIRCIDLKTSYTQTSYMAHALMPDEERLRAELWTTKSVVMIGIGVACIASTASLVAYKKFFEM</sequence>
<accession>A0A915D1J7</accession>